<dbReference type="Proteomes" id="UP000887159">
    <property type="component" value="Unassembled WGS sequence"/>
</dbReference>
<evidence type="ECO:0000256" key="1">
    <source>
        <dbReference type="SAM" id="MobiDB-lite"/>
    </source>
</evidence>
<gene>
    <name evidence="2" type="ORF">TNCV_4201341</name>
</gene>
<protein>
    <submittedName>
        <fullName evidence="2">Uncharacterized protein</fullName>
    </submittedName>
</protein>
<evidence type="ECO:0000313" key="2">
    <source>
        <dbReference type="EMBL" id="GFY31825.1"/>
    </source>
</evidence>
<proteinExistence type="predicted"/>
<organism evidence="2 3">
    <name type="scientific">Trichonephila clavipes</name>
    <name type="common">Golden silk orbweaver</name>
    <name type="synonym">Nephila clavipes</name>
    <dbReference type="NCBI Taxonomy" id="2585209"/>
    <lineage>
        <taxon>Eukaryota</taxon>
        <taxon>Metazoa</taxon>
        <taxon>Ecdysozoa</taxon>
        <taxon>Arthropoda</taxon>
        <taxon>Chelicerata</taxon>
        <taxon>Arachnida</taxon>
        <taxon>Araneae</taxon>
        <taxon>Araneomorphae</taxon>
        <taxon>Entelegynae</taxon>
        <taxon>Araneoidea</taxon>
        <taxon>Nephilidae</taxon>
        <taxon>Trichonephila</taxon>
    </lineage>
</organism>
<sequence length="93" mass="10750">MKDERWRIETRNTNAEEYRLFFITNDDPRIEQKGAFHARRESISGESPTCFPEDTSLPCSGFEPEPTRLQAEGHNHHTGWAATESAIRLQMKS</sequence>
<keyword evidence="3" id="KW-1185">Reference proteome</keyword>
<name>A0A8X6WBS1_TRICX</name>
<reference evidence="2" key="1">
    <citation type="submission" date="2020-08" db="EMBL/GenBank/DDBJ databases">
        <title>Multicomponent nature underlies the extraordinary mechanical properties of spider dragline silk.</title>
        <authorList>
            <person name="Kono N."/>
            <person name="Nakamura H."/>
            <person name="Mori M."/>
            <person name="Yoshida Y."/>
            <person name="Ohtoshi R."/>
            <person name="Malay A.D."/>
            <person name="Moran D.A.P."/>
            <person name="Tomita M."/>
            <person name="Numata K."/>
            <person name="Arakawa K."/>
        </authorList>
    </citation>
    <scope>NUCLEOTIDE SEQUENCE</scope>
</reference>
<dbReference type="AlphaFoldDB" id="A0A8X6WBS1"/>
<accession>A0A8X6WBS1</accession>
<dbReference type="EMBL" id="BMAU01021400">
    <property type="protein sequence ID" value="GFY31825.1"/>
    <property type="molecule type" value="Genomic_DNA"/>
</dbReference>
<feature type="region of interest" description="Disordered" evidence="1">
    <location>
        <begin position="35"/>
        <end position="57"/>
    </location>
</feature>
<comment type="caution">
    <text evidence="2">The sequence shown here is derived from an EMBL/GenBank/DDBJ whole genome shotgun (WGS) entry which is preliminary data.</text>
</comment>
<evidence type="ECO:0000313" key="3">
    <source>
        <dbReference type="Proteomes" id="UP000887159"/>
    </source>
</evidence>